<dbReference type="Proteomes" id="UP000267096">
    <property type="component" value="Unassembled WGS sequence"/>
</dbReference>
<protein>
    <submittedName>
        <fullName evidence="2 4">Uncharacterized protein</fullName>
    </submittedName>
</protein>
<name>A0A0M3KAZ0_ANISI</name>
<dbReference type="AlphaFoldDB" id="A0A0M3KAZ0"/>
<dbReference type="WBParaSite" id="ASIM_0001813601-mRNA-1">
    <property type="protein sequence ID" value="ASIM_0001813601-mRNA-1"/>
    <property type="gene ID" value="ASIM_0001813601"/>
</dbReference>
<organism evidence="4">
    <name type="scientific">Anisakis simplex</name>
    <name type="common">Herring worm</name>
    <dbReference type="NCBI Taxonomy" id="6269"/>
    <lineage>
        <taxon>Eukaryota</taxon>
        <taxon>Metazoa</taxon>
        <taxon>Ecdysozoa</taxon>
        <taxon>Nematoda</taxon>
        <taxon>Chromadorea</taxon>
        <taxon>Rhabditida</taxon>
        <taxon>Spirurina</taxon>
        <taxon>Ascaridomorpha</taxon>
        <taxon>Ascaridoidea</taxon>
        <taxon>Anisakidae</taxon>
        <taxon>Anisakis</taxon>
        <taxon>Anisakis simplex complex</taxon>
    </lineage>
</organism>
<proteinExistence type="predicted"/>
<feature type="compositionally biased region" description="Polar residues" evidence="1">
    <location>
        <begin position="149"/>
        <end position="160"/>
    </location>
</feature>
<feature type="region of interest" description="Disordered" evidence="1">
    <location>
        <begin position="136"/>
        <end position="166"/>
    </location>
</feature>
<evidence type="ECO:0000313" key="4">
    <source>
        <dbReference type="WBParaSite" id="ASIM_0001813601-mRNA-1"/>
    </source>
</evidence>
<sequence length="200" mass="21889">MQGRGLKRKQEAEIDPRLAPFGGFLQARGAEGMFCASLLQVLAVFMVIPAPSRLYQYLKDQWAHMGHPRLTQMFNAATLDRDDDDLLEALCQMRGIMLLVHPLNTGAPIKIYGQSRLVFEAAQYNGAYAALLTSTNTATNPSPKRQKITTDLTDPSNRPGPSNVPLMKHLKPTNAVPTIVTYATSPINNDSPATTSRPGL</sequence>
<gene>
    <name evidence="2" type="ORF">ASIM_LOCUS17538</name>
</gene>
<accession>A0A0M3KAZ0</accession>
<reference evidence="2 3" key="2">
    <citation type="submission" date="2018-11" db="EMBL/GenBank/DDBJ databases">
        <authorList>
            <consortium name="Pathogen Informatics"/>
        </authorList>
    </citation>
    <scope>NUCLEOTIDE SEQUENCE [LARGE SCALE GENOMIC DNA]</scope>
</reference>
<keyword evidence="3" id="KW-1185">Reference proteome</keyword>
<evidence type="ECO:0000256" key="1">
    <source>
        <dbReference type="SAM" id="MobiDB-lite"/>
    </source>
</evidence>
<evidence type="ECO:0000313" key="2">
    <source>
        <dbReference type="EMBL" id="VDK60651.1"/>
    </source>
</evidence>
<evidence type="ECO:0000313" key="3">
    <source>
        <dbReference type="Proteomes" id="UP000267096"/>
    </source>
</evidence>
<reference evidence="4" key="1">
    <citation type="submission" date="2017-02" db="UniProtKB">
        <authorList>
            <consortium name="WormBaseParasite"/>
        </authorList>
    </citation>
    <scope>IDENTIFICATION</scope>
</reference>
<dbReference type="EMBL" id="UYRR01034246">
    <property type="protein sequence ID" value="VDK60651.1"/>
    <property type="molecule type" value="Genomic_DNA"/>
</dbReference>